<gene>
    <name evidence="1" type="ordered locus">Metme_0050</name>
</gene>
<reference key="2">
    <citation type="submission" date="2011-05" db="EMBL/GenBank/DDBJ databases">
        <title>Complete genome sequence of the aerobic marine methanotroph Methylomonas methanica MC09.</title>
        <authorList>
            <person name="Boden R."/>
            <person name="Cunliffe M."/>
            <person name="Scanlan J."/>
            <person name="Moussard H."/>
            <person name="Kits K.D."/>
            <person name="Klotz M."/>
            <person name="Jetten M."/>
            <person name="Vuilleumier S."/>
            <person name="Han J."/>
            <person name="Peters L."/>
            <person name="Mikhailova N."/>
            <person name="Teshima H."/>
            <person name="Tapia R."/>
            <person name="Kyrpides N."/>
            <person name="Ivanova N."/>
            <person name="Pagani I."/>
            <person name="Cheng J.-F."/>
            <person name="Goodwin L."/>
            <person name="Han C."/>
            <person name="Hauser L."/>
            <person name="Land M."/>
            <person name="Lapidus A."/>
            <person name="Lucas S."/>
            <person name="Pitluck S."/>
            <person name="Woyke T."/>
            <person name="Stein L.Y."/>
            <person name="Murrell C."/>
        </authorList>
    </citation>
    <scope>NUCLEOTIDE SEQUENCE</scope>
    <source>
        <strain>MC09</strain>
    </source>
</reference>
<reference evidence="2" key="3">
    <citation type="submission" date="2011-05" db="EMBL/GenBank/DDBJ databases">
        <title>Complete sequence of Methylomonas methanica MC09.</title>
        <authorList>
            <consortium name="US DOE Joint Genome Institute"/>
            <person name="Lucas S."/>
            <person name="Han J."/>
            <person name="Lapidus A."/>
            <person name="Cheng J.-F."/>
            <person name="Goodwin L."/>
            <person name="Pitluck S."/>
            <person name="Peters L."/>
            <person name="Mikhailova N."/>
            <person name="Teshima H."/>
            <person name="Han C."/>
            <person name="Tapia R."/>
            <person name="Land M."/>
            <person name="Hauser L."/>
            <person name="Kyrpides N."/>
            <person name="Ivanova N."/>
            <person name="Pagani I."/>
            <person name="Stein L."/>
            <person name="Woyke T."/>
        </authorList>
    </citation>
    <scope>NUCLEOTIDE SEQUENCE [LARGE SCALE GENOMIC DNA]</scope>
    <source>
        <strain evidence="2">MC09</strain>
    </source>
</reference>
<dbReference type="HOGENOM" id="CLU_3253931_0_0_6"/>
<evidence type="ECO:0000313" key="1">
    <source>
        <dbReference type="EMBL" id="AEF98504.1"/>
    </source>
</evidence>
<dbReference type="EMBL" id="CP002738">
    <property type="protein sequence ID" value="AEF98504.1"/>
    <property type="molecule type" value="Genomic_DNA"/>
</dbReference>
<dbReference type="KEGG" id="mmt:Metme_0050"/>
<dbReference type="AlphaFoldDB" id="F9ZX43"/>
<dbReference type="Proteomes" id="UP000008888">
    <property type="component" value="Chromosome"/>
</dbReference>
<keyword evidence="2" id="KW-1185">Reference proteome</keyword>
<organism evidence="1 2">
    <name type="scientific">Methylomonas methanica (strain DSM 25384 / MC09)</name>
    <dbReference type="NCBI Taxonomy" id="857087"/>
    <lineage>
        <taxon>Bacteria</taxon>
        <taxon>Pseudomonadati</taxon>
        <taxon>Pseudomonadota</taxon>
        <taxon>Gammaproteobacteria</taxon>
        <taxon>Methylococcales</taxon>
        <taxon>Methylococcaceae</taxon>
        <taxon>Methylomonas</taxon>
    </lineage>
</organism>
<reference evidence="1 2" key="1">
    <citation type="journal article" date="2011" name="J. Bacteriol.">
        <title>Complete Genome Sequence of the Aerobic Marine Methanotroph Methylomonas methanica MC09.</title>
        <authorList>
            <person name="Boden R."/>
            <person name="Cunliffe M."/>
            <person name="Scanlan J."/>
            <person name="Moussard H."/>
            <person name="Kits K.D."/>
            <person name="Klotz M.G."/>
            <person name="Jetten M.S."/>
            <person name="Vuilleumier S."/>
            <person name="Han J."/>
            <person name="Peters L."/>
            <person name="Mikhailova N."/>
            <person name="Teshima H."/>
            <person name="Tapia R."/>
            <person name="Kyrpides N."/>
            <person name="Ivanova N."/>
            <person name="Pagani I."/>
            <person name="Cheng J.F."/>
            <person name="Goodwin L."/>
            <person name="Han C."/>
            <person name="Hauser L."/>
            <person name="Land M.L."/>
            <person name="Lapidus A."/>
            <person name="Lucas S."/>
            <person name="Pitluck S."/>
            <person name="Woyke T."/>
            <person name="Stein L."/>
            <person name="Murrell J.C."/>
        </authorList>
    </citation>
    <scope>NUCLEOTIDE SEQUENCE [LARGE SCALE GENOMIC DNA]</scope>
    <source>
        <strain evidence="1 2">MC09</strain>
    </source>
</reference>
<sequence length="42" mass="4753">MDIIYGPYLIGINLNGVGAKFKKNRTLSDLVFYTIGWCQDDV</sequence>
<evidence type="ECO:0000313" key="2">
    <source>
        <dbReference type="Proteomes" id="UP000008888"/>
    </source>
</evidence>
<proteinExistence type="predicted"/>
<name>F9ZX43_METMM</name>
<accession>F9ZX43</accession>
<protein>
    <submittedName>
        <fullName evidence="1">Uncharacterized protein</fullName>
    </submittedName>
</protein>